<sequence length="128" mass="13955">MRTFPEKNQSTCATIRYVPSIRIVSPANYYVESTASTPRVSARPATQRSNHLHNMCSTKVAEFRHPPTRINDGAGHDQVLCGGGPSVAMRGLRTTFAGAESPSKKTIRSSGTFGYSSVSRDYLLMTKS</sequence>
<dbReference type="EMBL" id="CYKH01002023">
    <property type="protein sequence ID" value="CUG92265.1"/>
    <property type="molecule type" value="Genomic_DNA"/>
</dbReference>
<dbReference type="VEuPathDB" id="TriTrypDB:BSAL_36420"/>
<evidence type="ECO:0000313" key="1">
    <source>
        <dbReference type="EMBL" id="CUG92265.1"/>
    </source>
</evidence>
<accession>A0A0S4JSF7</accession>
<organism evidence="1 2">
    <name type="scientific">Bodo saltans</name>
    <name type="common">Flagellated protozoan</name>
    <dbReference type="NCBI Taxonomy" id="75058"/>
    <lineage>
        <taxon>Eukaryota</taxon>
        <taxon>Discoba</taxon>
        <taxon>Euglenozoa</taxon>
        <taxon>Kinetoplastea</taxon>
        <taxon>Metakinetoplastina</taxon>
        <taxon>Eubodonida</taxon>
        <taxon>Bodonidae</taxon>
        <taxon>Bodo</taxon>
    </lineage>
</organism>
<dbReference type="Proteomes" id="UP000051952">
    <property type="component" value="Unassembled WGS sequence"/>
</dbReference>
<name>A0A0S4JSF7_BODSA</name>
<reference evidence="2" key="1">
    <citation type="submission" date="2015-09" db="EMBL/GenBank/DDBJ databases">
        <authorList>
            <consortium name="Pathogen Informatics"/>
        </authorList>
    </citation>
    <scope>NUCLEOTIDE SEQUENCE [LARGE SCALE GENOMIC DNA]</scope>
    <source>
        <strain evidence="2">Lake Konstanz</strain>
    </source>
</reference>
<dbReference type="AlphaFoldDB" id="A0A0S4JSF7"/>
<evidence type="ECO:0000313" key="2">
    <source>
        <dbReference type="Proteomes" id="UP000051952"/>
    </source>
</evidence>
<keyword evidence="2" id="KW-1185">Reference proteome</keyword>
<protein>
    <submittedName>
        <fullName evidence="1">Uncharacterized protein</fullName>
    </submittedName>
</protein>
<gene>
    <name evidence="1" type="ORF">BSAL_36420</name>
</gene>
<proteinExistence type="predicted"/>